<keyword evidence="4" id="KW-0496">Mitochondrion</keyword>
<accession>A0A066W225</accession>
<dbReference type="Gene3D" id="6.10.330.20">
    <property type="match status" value="1"/>
</dbReference>
<dbReference type="RefSeq" id="XP_013243587.1">
    <property type="nucleotide sequence ID" value="XM_013388133.1"/>
</dbReference>
<evidence type="ECO:0000256" key="1">
    <source>
        <dbReference type="ARBA" id="ARBA00004173"/>
    </source>
</evidence>
<dbReference type="AlphaFoldDB" id="A0A066W225"/>
<dbReference type="Pfam" id="PF06984">
    <property type="entry name" value="MRP-L47"/>
    <property type="match status" value="1"/>
</dbReference>
<feature type="compositionally biased region" description="Low complexity" evidence="8">
    <location>
        <begin position="235"/>
        <end position="244"/>
    </location>
</feature>
<evidence type="ECO:0000256" key="5">
    <source>
        <dbReference type="ARBA" id="ARBA00023274"/>
    </source>
</evidence>
<gene>
    <name evidence="9" type="ORF">K437DRAFT_223526</name>
</gene>
<dbReference type="InParanoid" id="A0A066W225"/>
<proteinExistence type="inferred from homology"/>
<comment type="caution">
    <text evidence="9">The sequence shown here is derived from an EMBL/GenBank/DDBJ whole genome shotgun (WGS) entry which is preliminary data.</text>
</comment>
<evidence type="ECO:0000256" key="3">
    <source>
        <dbReference type="ARBA" id="ARBA00022980"/>
    </source>
</evidence>
<dbReference type="GO" id="GO:0005762">
    <property type="term" value="C:mitochondrial large ribosomal subunit"/>
    <property type="evidence" value="ECO:0007669"/>
    <property type="project" value="TreeGrafter"/>
</dbReference>
<sequence length="258" mass="28277">MKRKGKDTKSKAKGGGATSPSVTKPLTFAMVPQAHAQAGTRAPKSIVEQVRRYPKHSLLQFFPLLPTKVPKATARGTGGAAVEEEEEILLPSPLSEGDLGTDLNGRSWFAPELRTKSSHELHQLWYVLLMEKNRLATSWEEAKRLEIRGLMDMARTSLGNRNHRVRKSMARIKLVLNERRLALMQAQQQARMPIEANVAALQRQVEETPNSALWEDEAAAILASPEEEAQGMKGANTATRATAAERSGNQPKSPATGG</sequence>
<evidence type="ECO:0000256" key="4">
    <source>
        <dbReference type="ARBA" id="ARBA00023128"/>
    </source>
</evidence>
<dbReference type="InterPro" id="IPR010729">
    <property type="entry name" value="Ribosomal_uL29_mit"/>
</dbReference>
<keyword evidence="10" id="KW-1185">Reference proteome</keyword>
<dbReference type="STRING" id="1037660.A0A066W225"/>
<dbReference type="InterPro" id="IPR038340">
    <property type="entry name" value="MRP-L47_sf"/>
</dbReference>
<evidence type="ECO:0000313" key="9">
    <source>
        <dbReference type="EMBL" id="KDN46608.1"/>
    </source>
</evidence>
<evidence type="ECO:0000313" key="10">
    <source>
        <dbReference type="Proteomes" id="UP000027361"/>
    </source>
</evidence>
<dbReference type="PANTHER" id="PTHR21183:SF18">
    <property type="entry name" value="LARGE RIBOSOMAL SUBUNIT PROTEIN UL29M"/>
    <property type="match status" value="1"/>
</dbReference>
<comment type="similarity">
    <text evidence="2">Belongs to the universal ribosomal protein uL29 family.</text>
</comment>
<dbReference type="GeneID" id="25262426"/>
<evidence type="ECO:0000256" key="6">
    <source>
        <dbReference type="ARBA" id="ARBA00035289"/>
    </source>
</evidence>
<feature type="region of interest" description="Disordered" evidence="8">
    <location>
        <begin position="1"/>
        <end position="25"/>
    </location>
</feature>
<name>A0A066W225_TILAU</name>
<evidence type="ECO:0000256" key="8">
    <source>
        <dbReference type="SAM" id="MobiDB-lite"/>
    </source>
</evidence>
<evidence type="ECO:0000256" key="2">
    <source>
        <dbReference type="ARBA" id="ARBA00009254"/>
    </source>
</evidence>
<keyword evidence="5" id="KW-0687">Ribonucleoprotein</keyword>
<dbReference type="OrthoDB" id="270763at2759"/>
<feature type="compositionally biased region" description="Polar residues" evidence="8">
    <location>
        <begin position="247"/>
        <end position="258"/>
    </location>
</feature>
<keyword evidence="3" id="KW-0689">Ribosomal protein</keyword>
<dbReference type="EMBL" id="JMSN01000034">
    <property type="protein sequence ID" value="KDN46608.1"/>
    <property type="molecule type" value="Genomic_DNA"/>
</dbReference>
<reference evidence="9 10" key="1">
    <citation type="submission" date="2014-05" db="EMBL/GenBank/DDBJ databases">
        <title>Draft genome sequence of a rare smut relative, Tilletiaria anomala UBC 951.</title>
        <authorList>
            <consortium name="DOE Joint Genome Institute"/>
            <person name="Toome M."/>
            <person name="Kuo A."/>
            <person name="Henrissat B."/>
            <person name="Lipzen A."/>
            <person name="Tritt A."/>
            <person name="Yoshinaga Y."/>
            <person name="Zane M."/>
            <person name="Barry K."/>
            <person name="Grigoriev I.V."/>
            <person name="Spatafora J.W."/>
            <person name="Aimea M.C."/>
        </authorList>
    </citation>
    <scope>NUCLEOTIDE SEQUENCE [LARGE SCALE GENOMIC DNA]</scope>
    <source>
        <strain evidence="9 10">UBC 951</strain>
    </source>
</reference>
<dbReference type="HOGENOM" id="CLU_094331_0_0_1"/>
<dbReference type="GO" id="GO:0032543">
    <property type="term" value="P:mitochondrial translation"/>
    <property type="evidence" value="ECO:0007669"/>
    <property type="project" value="TreeGrafter"/>
</dbReference>
<dbReference type="Proteomes" id="UP000027361">
    <property type="component" value="Unassembled WGS sequence"/>
</dbReference>
<protein>
    <recommendedName>
        <fullName evidence="6">Large ribosomal subunit protein uL29m</fullName>
    </recommendedName>
    <alternativeName>
        <fullName evidence="7">54S ribosomal protein L4, mitochondrial</fullName>
    </alternativeName>
</protein>
<comment type="subcellular location">
    <subcellularLocation>
        <location evidence="1">Mitochondrion</location>
    </subcellularLocation>
</comment>
<dbReference type="GO" id="GO:0003735">
    <property type="term" value="F:structural constituent of ribosome"/>
    <property type="evidence" value="ECO:0007669"/>
    <property type="project" value="InterPro"/>
</dbReference>
<evidence type="ECO:0000256" key="7">
    <source>
        <dbReference type="ARBA" id="ARBA00035399"/>
    </source>
</evidence>
<organism evidence="9 10">
    <name type="scientific">Tilletiaria anomala (strain ATCC 24038 / CBS 436.72 / UBC 951)</name>
    <dbReference type="NCBI Taxonomy" id="1037660"/>
    <lineage>
        <taxon>Eukaryota</taxon>
        <taxon>Fungi</taxon>
        <taxon>Dikarya</taxon>
        <taxon>Basidiomycota</taxon>
        <taxon>Ustilaginomycotina</taxon>
        <taxon>Exobasidiomycetes</taxon>
        <taxon>Georgefischeriales</taxon>
        <taxon>Tilletiariaceae</taxon>
        <taxon>Tilletiaria</taxon>
    </lineage>
</organism>
<dbReference type="PANTHER" id="PTHR21183">
    <property type="entry name" value="RIBOSOMAL PROTEIN L47, MITOCHONDRIAL-RELATED"/>
    <property type="match status" value="1"/>
</dbReference>
<feature type="region of interest" description="Disordered" evidence="8">
    <location>
        <begin position="224"/>
        <end position="258"/>
    </location>
</feature>